<name>A0AAV7U5F1_PLEWA</name>
<reference evidence="2" key="1">
    <citation type="journal article" date="2022" name="bioRxiv">
        <title>Sequencing and chromosome-scale assembly of the giantPleurodeles waltlgenome.</title>
        <authorList>
            <person name="Brown T."/>
            <person name="Elewa A."/>
            <person name="Iarovenko S."/>
            <person name="Subramanian E."/>
            <person name="Araus A.J."/>
            <person name="Petzold A."/>
            <person name="Susuki M."/>
            <person name="Suzuki K.-i.T."/>
            <person name="Hayashi T."/>
            <person name="Toyoda A."/>
            <person name="Oliveira C."/>
            <person name="Osipova E."/>
            <person name="Leigh N.D."/>
            <person name="Simon A."/>
            <person name="Yun M.H."/>
        </authorList>
    </citation>
    <scope>NUCLEOTIDE SEQUENCE</scope>
    <source>
        <strain evidence="2">20211129_DDA</strain>
        <tissue evidence="2">Liver</tissue>
    </source>
</reference>
<protein>
    <submittedName>
        <fullName evidence="2">Uncharacterized protein</fullName>
    </submittedName>
</protein>
<proteinExistence type="predicted"/>
<dbReference type="EMBL" id="JANPWB010000005">
    <property type="protein sequence ID" value="KAJ1184294.1"/>
    <property type="molecule type" value="Genomic_DNA"/>
</dbReference>
<gene>
    <name evidence="2" type="ORF">NDU88_001102</name>
</gene>
<keyword evidence="3" id="KW-1185">Reference proteome</keyword>
<accession>A0AAV7U5F1</accession>
<evidence type="ECO:0000256" key="1">
    <source>
        <dbReference type="SAM" id="MobiDB-lite"/>
    </source>
</evidence>
<dbReference type="Proteomes" id="UP001066276">
    <property type="component" value="Chromosome 3_1"/>
</dbReference>
<comment type="caution">
    <text evidence="2">The sequence shown here is derived from an EMBL/GenBank/DDBJ whole genome shotgun (WGS) entry which is preliminary data.</text>
</comment>
<organism evidence="2 3">
    <name type="scientific">Pleurodeles waltl</name>
    <name type="common">Iberian ribbed newt</name>
    <dbReference type="NCBI Taxonomy" id="8319"/>
    <lineage>
        <taxon>Eukaryota</taxon>
        <taxon>Metazoa</taxon>
        <taxon>Chordata</taxon>
        <taxon>Craniata</taxon>
        <taxon>Vertebrata</taxon>
        <taxon>Euteleostomi</taxon>
        <taxon>Amphibia</taxon>
        <taxon>Batrachia</taxon>
        <taxon>Caudata</taxon>
        <taxon>Salamandroidea</taxon>
        <taxon>Salamandridae</taxon>
        <taxon>Pleurodelinae</taxon>
        <taxon>Pleurodeles</taxon>
    </lineage>
</organism>
<feature type="region of interest" description="Disordered" evidence="1">
    <location>
        <begin position="58"/>
        <end position="85"/>
    </location>
</feature>
<evidence type="ECO:0000313" key="2">
    <source>
        <dbReference type="EMBL" id="KAJ1184294.1"/>
    </source>
</evidence>
<sequence>METLTSRAPQQQTSRRCGSVMWQASPRCGAVTWKARGCHGRGCSHTTHTCQARASINCSTSEDQPGSRESSRNANQVRDSRESTSRLATHLRGVVRYLTLFSYRRDRHDSRQTANTLQGRSRLKNQSDLCNRFQILATCGEPINTP</sequence>
<evidence type="ECO:0000313" key="3">
    <source>
        <dbReference type="Proteomes" id="UP001066276"/>
    </source>
</evidence>
<dbReference type="AlphaFoldDB" id="A0AAV7U5F1"/>